<evidence type="ECO:0000313" key="6">
    <source>
        <dbReference type="Proteomes" id="UP000053051"/>
    </source>
</evidence>
<reference evidence="6" key="2">
    <citation type="submission" date="2016-01" db="EMBL/GenBank/DDBJ databases">
        <title>Diatom-associated endosymboitic cyanobacterium lacks core nitrogen metabolism enzymes.</title>
        <authorList>
            <person name="Hilton J.A."/>
            <person name="Foster R.A."/>
            <person name="Tripp H.J."/>
            <person name="Carter B.J."/>
            <person name="Zehr J.P."/>
            <person name="Villareal T.A."/>
        </authorList>
    </citation>
    <scope>NUCLEOTIDE SEQUENCE [LARGE SCALE GENOMIC DNA]</scope>
    <source>
        <strain evidence="6">HH01</strain>
    </source>
</reference>
<accession>M1X331</accession>
<comment type="caution">
    <text evidence="5">The sequence shown here is derived from an EMBL/GenBank/DDBJ whole genome shotgun (WGS) entry which is preliminary data.</text>
</comment>
<dbReference type="Proteomes" id="UP000053051">
    <property type="component" value="Unassembled WGS sequence"/>
</dbReference>
<evidence type="ECO:0000256" key="1">
    <source>
        <dbReference type="ARBA" id="ARBA00008520"/>
    </source>
</evidence>
<dbReference type="PANTHER" id="PTHR30006:SF15">
    <property type="entry name" value="IRON-UTILIZATION PERIPLASMIC PROTEIN"/>
    <property type="match status" value="1"/>
</dbReference>
<dbReference type="CDD" id="cd13543">
    <property type="entry name" value="PBP2_Fbp"/>
    <property type="match status" value="1"/>
</dbReference>
<comment type="similarity">
    <text evidence="1">Belongs to the bacterial solute-binding protein 1 family.</text>
</comment>
<evidence type="ECO:0000256" key="2">
    <source>
        <dbReference type="ARBA" id="ARBA00022496"/>
    </source>
</evidence>
<dbReference type="InterPro" id="IPR026045">
    <property type="entry name" value="Ferric-bd"/>
</dbReference>
<dbReference type="GO" id="GO:0006826">
    <property type="term" value="P:iron ion transport"/>
    <property type="evidence" value="ECO:0007669"/>
    <property type="project" value="UniProtKB-KW"/>
</dbReference>
<protein>
    <submittedName>
        <fullName evidence="5">Iron(III) ABC transporter, periplasmic-binding protein</fullName>
    </submittedName>
</protein>
<proteinExistence type="inferred from homology"/>
<dbReference type="EMBL" id="CAIY01000069">
    <property type="protein sequence ID" value="CCH67865.1"/>
    <property type="molecule type" value="Genomic_DNA"/>
</dbReference>
<evidence type="ECO:0000256" key="4">
    <source>
        <dbReference type="PIRSR" id="PIRSR002825-1"/>
    </source>
</evidence>
<dbReference type="AlphaFoldDB" id="M1X331"/>
<keyword evidence="2" id="KW-0406">Ion transport</keyword>
<dbReference type="SUPFAM" id="SSF53850">
    <property type="entry name" value="Periplasmic binding protein-like II"/>
    <property type="match status" value="1"/>
</dbReference>
<evidence type="ECO:0000313" key="5">
    <source>
        <dbReference type="EMBL" id="CCH67865.1"/>
    </source>
</evidence>
<dbReference type="PIRSF" id="PIRSF002825">
    <property type="entry name" value="CfbpA"/>
    <property type="match status" value="1"/>
</dbReference>
<keyword evidence="6" id="KW-1185">Reference proteome</keyword>
<dbReference type="PANTHER" id="PTHR30006">
    <property type="entry name" value="THIAMINE-BINDING PERIPLASMIC PROTEIN-RELATED"/>
    <property type="match status" value="1"/>
</dbReference>
<dbReference type="Gene3D" id="3.40.190.10">
    <property type="entry name" value="Periplasmic binding protein-like II"/>
    <property type="match status" value="2"/>
</dbReference>
<keyword evidence="3" id="KW-0732">Signal</keyword>
<dbReference type="SMR" id="M1X331"/>
<keyword evidence="4" id="KW-0408">Iron</keyword>
<name>M1X331_9NOST</name>
<keyword evidence="4" id="KW-0479">Metal-binding</keyword>
<gene>
    <name evidence="5" type="ORF">RINTHH_17100</name>
</gene>
<keyword evidence="2" id="KW-0410">Iron transport</keyword>
<dbReference type="STRING" id="1165094.RINTHH_17100"/>
<dbReference type="GO" id="GO:0030288">
    <property type="term" value="C:outer membrane-bounded periplasmic space"/>
    <property type="evidence" value="ECO:0007669"/>
    <property type="project" value="TreeGrafter"/>
</dbReference>
<dbReference type="RefSeq" id="WP_008234982.1">
    <property type="nucleotide sequence ID" value="NZ_CAIY01000069.1"/>
</dbReference>
<organism evidence="5 6">
    <name type="scientific">Richelia intracellularis HH01</name>
    <dbReference type="NCBI Taxonomy" id="1165094"/>
    <lineage>
        <taxon>Bacteria</taxon>
        <taxon>Bacillati</taxon>
        <taxon>Cyanobacteriota</taxon>
        <taxon>Cyanophyceae</taxon>
        <taxon>Nostocales</taxon>
        <taxon>Nostocaceae</taxon>
        <taxon>Richelia</taxon>
    </lineage>
</organism>
<keyword evidence="2" id="KW-0813">Transport</keyword>
<evidence type="ECO:0000256" key="3">
    <source>
        <dbReference type="ARBA" id="ARBA00022729"/>
    </source>
</evidence>
<feature type="binding site" evidence="4">
    <location>
        <position position="214"/>
    </location>
    <ligand>
        <name>Fe cation</name>
        <dbReference type="ChEBI" id="CHEBI:24875"/>
    </ligand>
</feature>
<reference evidence="5 6" key="1">
    <citation type="submission" date="2012-05" db="EMBL/GenBank/DDBJ databases">
        <authorList>
            <person name="Hilton J."/>
        </authorList>
    </citation>
    <scope>NUCLEOTIDE SEQUENCE [LARGE SCALE GENOMIC DNA]</scope>
    <source>
        <strain evidence="5 6">HH01</strain>
    </source>
</reference>
<dbReference type="GO" id="GO:0046872">
    <property type="term" value="F:metal ion binding"/>
    <property type="evidence" value="ECO:0007669"/>
    <property type="project" value="UniProtKB-KW"/>
</dbReference>
<dbReference type="Pfam" id="PF13343">
    <property type="entry name" value="SBP_bac_6"/>
    <property type="match status" value="1"/>
</dbReference>
<sequence length="324" mass="36181">MLVCTIGIIMGLANGTQAKTLTIYSGRNEKLIGPLIEKAKRDLGLDIKIRYGKTAQLAAALLEEGKNSRVDLFIAQDAGALGVVEQKHLALKIPSKLLNKVNYRFRSPRGRWLGISGRVRTIDYNTKLVNKKDLPNSIWELTKPQWRDKVGWAPTNGSFQSFITGMTVLEGKQKTLQWLRAMRANGVKRYSKNTPIINALGRGEIHLGLVNHYYLERFKENSPDFPVEHHYTRQCPGAMVNVAGVAIMKTTDQQKDVEALIYYLLKPASQDYFAQKTYEYPLALGAGTFAKQIPLEQLNPPSINLSNLSDLGTTLELLQQAGVL</sequence>
<feature type="binding site" evidence="4">
    <location>
        <position position="213"/>
    </location>
    <ligand>
        <name>Fe cation</name>
        <dbReference type="ChEBI" id="CHEBI:24875"/>
    </ligand>
</feature>